<dbReference type="PANTHER" id="PTHR30461">
    <property type="entry name" value="DNA-INVERTASE FROM LAMBDOID PROPHAGE"/>
    <property type="match status" value="1"/>
</dbReference>
<protein>
    <submittedName>
        <fullName evidence="5">Resolvase, N terminal domain</fullName>
    </submittedName>
</protein>
<proteinExistence type="predicted"/>
<dbReference type="Pfam" id="PF00239">
    <property type="entry name" value="Resolvase"/>
    <property type="match status" value="1"/>
</dbReference>
<organism evidence="5 6">
    <name type="scientific">Bradyrhizobium erythrophlei</name>
    <dbReference type="NCBI Taxonomy" id="1437360"/>
    <lineage>
        <taxon>Bacteria</taxon>
        <taxon>Pseudomonadati</taxon>
        <taxon>Pseudomonadota</taxon>
        <taxon>Alphaproteobacteria</taxon>
        <taxon>Hyphomicrobiales</taxon>
        <taxon>Nitrobacteraceae</taxon>
        <taxon>Bradyrhizobium</taxon>
    </lineage>
</organism>
<dbReference type="InterPro" id="IPR050639">
    <property type="entry name" value="SSR_resolvase"/>
</dbReference>
<dbReference type="SUPFAM" id="SSF53041">
    <property type="entry name" value="Resolvase-like"/>
    <property type="match status" value="1"/>
</dbReference>
<dbReference type="PROSITE" id="PS51736">
    <property type="entry name" value="RECOMBINASES_3"/>
    <property type="match status" value="1"/>
</dbReference>
<accession>A0A1M5Y4M3</accession>
<dbReference type="Gene3D" id="3.40.50.1390">
    <property type="entry name" value="Resolvase, N-terminal catalytic domain"/>
    <property type="match status" value="1"/>
</dbReference>
<feature type="domain" description="Resolvase/invertase-type recombinase catalytic" evidence="4">
    <location>
        <begin position="1"/>
        <end position="74"/>
    </location>
</feature>
<dbReference type="EMBL" id="LT670817">
    <property type="protein sequence ID" value="SHI06952.1"/>
    <property type="molecule type" value="Genomic_DNA"/>
</dbReference>
<dbReference type="PANTHER" id="PTHR30461:SF2">
    <property type="entry name" value="SERINE RECOMBINASE PINE-RELATED"/>
    <property type="match status" value="1"/>
</dbReference>
<evidence type="ECO:0000259" key="4">
    <source>
        <dbReference type="PROSITE" id="PS51736"/>
    </source>
</evidence>
<evidence type="ECO:0000256" key="1">
    <source>
        <dbReference type="ARBA" id="ARBA00023125"/>
    </source>
</evidence>
<dbReference type="GO" id="GO:0003677">
    <property type="term" value="F:DNA binding"/>
    <property type="evidence" value="ECO:0007669"/>
    <property type="project" value="UniProtKB-KW"/>
</dbReference>
<gene>
    <name evidence="5" type="ORF">SAMN05443248_7913</name>
</gene>
<keyword evidence="2" id="KW-0233">DNA recombination</keyword>
<reference evidence="5 6" key="1">
    <citation type="submission" date="2016-11" db="EMBL/GenBank/DDBJ databases">
        <authorList>
            <person name="Jaros S."/>
            <person name="Januszkiewicz K."/>
            <person name="Wedrychowicz H."/>
        </authorList>
    </citation>
    <scope>NUCLEOTIDE SEQUENCE [LARGE SCALE GENOMIC DNA]</scope>
    <source>
        <strain evidence="5 6">GAS138</strain>
    </source>
</reference>
<dbReference type="AlphaFoldDB" id="A0A1M5Y4M3"/>
<dbReference type="Proteomes" id="UP000189796">
    <property type="component" value="Chromosome I"/>
</dbReference>
<feature type="compositionally biased region" description="Polar residues" evidence="3">
    <location>
        <begin position="123"/>
        <end position="132"/>
    </location>
</feature>
<feature type="region of interest" description="Disordered" evidence="3">
    <location>
        <begin position="105"/>
        <end position="132"/>
    </location>
</feature>
<dbReference type="InterPro" id="IPR036162">
    <property type="entry name" value="Resolvase-like_N_sf"/>
</dbReference>
<evidence type="ECO:0000256" key="3">
    <source>
        <dbReference type="SAM" id="MobiDB-lite"/>
    </source>
</evidence>
<dbReference type="OrthoDB" id="9800103at2"/>
<evidence type="ECO:0000313" key="6">
    <source>
        <dbReference type="Proteomes" id="UP000189796"/>
    </source>
</evidence>
<dbReference type="InterPro" id="IPR006119">
    <property type="entry name" value="Resolv_N"/>
</dbReference>
<name>A0A1M5Y4M3_9BRAD</name>
<feature type="region of interest" description="Disordered" evidence="3">
    <location>
        <begin position="189"/>
        <end position="223"/>
    </location>
</feature>
<evidence type="ECO:0000313" key="5">
    <source>
        <dbReference type="EMBL" id="SHI06952.1"/>
    </source>
</evidence>
<evidence type="ECO:0000256" key="2">
    <source>
        <dbReference type="ARBA" id="ARBA00023172"/>
    </source>
</evidence>
<keyword evidence="1" id="KW-0238">DNA-binding</keyword>
<dbReference type="GO" id="GO:0000150">
    <property type="term" value="F:DNA strand exchange activity"/>
    <property type="evidence" value="ECO:0007669"/>
    <property type="project" value="InterPro"/>
</dbReference>
<sequence length="223" mass="24723">MAPPAAPRHTVAAYGNSQALRDKGVDLFLHQQGMDTSTTAGRAMFQMLGVFAEFERGIIRERVNSGLARARDKGTVLGRPRTAPAVEKRMRPPREGRWHAQDWSHVGNRHKRSAARRSGDVTAGTNRRMNRSCSADNAPQLTQAFELIALLAPILGYRRKRTACAACRRHYRRCSVQLVARAEWRADQCPGKEFPSRAGTAPARSPPGYPPRAQGESSVSRLR</sequence>